<dbReference type="InterPro" id="IPR048254">
    <property type="entry name" value="CDP_ALCOHOL_P_TRANSF_CS"/>
</dbReference>
<keyword evidence="3" id="KW-1133">Transmembrane helix</keyword>
<dbReference type="STRING" id="877455.Metbo_0341"/>
<dbReference type="eggNOG" id="arCOG09739">
    <property type="taxonomic scope" value="Archaea"/>
</dbReference>
<sequence length="180" mass="20352">MSPNISEHKNKLPHLITSIRILLAPIFFFSVLNLSQLDSIFIFLLTIVTDGLDGYTARKLGTTTSQGAYFDVFADFIWILAAFSAFSIVGLYPAWLIILFTFMFVQFIVTSRFKVPIYDPVGKYYGSFLFLTVFISLIFISNWINTLLTATIIIFSATSLGSRFYFLIKHEAGGNNLKEP</sequence>
<reference evidence="5" key="1">
    <citation type="submission" date="2011-02" db="EMBL/GenBank/DDBJ databases">
        <title>Complete sequence of Methanobacterium sp. AL-21.</title>
        <authorList>
            <consortium name="US DOE Joint Genome Institute"/>
            <person name="Lucas S."/>
            <person name="Copeland A."/>
            <person name="Lapidus A."/>
            <person name="Cheng J.-F."/>
            <person name="Goodwin L."/>
            <person name="Pitluck S."/>
            <person name="Chertkov O."/>
            <person name="Detter J.C."/>
            <person name="Han C."/>
            <person name="Tapia R."/>
            <person name="Land M."/>
            <person name="Hauser L."/>
            <person name="Kyrpides N."/>
            <person name="Ivanova N."/>
            <person name="Mikhailova N."/>
            <person name="Pagani I."/>
            <person name="Cadillo-Quiroz H."/>
            <person name="Imachi H."/>
            <person name="Zinder S."/>
            <person name="Liu W."/>
            <person name="Woyke T."/>
        </authorList>
    </citation>
    <scope>NUCLEOTIDE SEQUENCE [LARGE SCALE GENOMIC DNA]</scope>
    <source>
        <strain evidence="5">AL-21</strain>
    </source>
</reference>
<feature type="transmembrane region" description="Helical" evidence="3">
    <location>
        <begin position="125"/>
        <end position="144"/>
    </location>
</feature>
<dbReference type="GO" id="GO:0008654">
    <property type="term" value="P:phospholipid biosynthetic process"/>
    <property type="evidence" value="ECO:0007669"/>
    <property type="project" value="InterPro"/>
</dbReference>
<keyword evidence="1 2" id="KW-0808">Transferase</keyword>
<proteinExistence type="inferred from homology"/>
<dbReference type="PROSITE" id="PS00379">
    <property type="entry name" value="CDP_ALCOHOL_P_TRANSF"/>
    <property type="match status" value="1"/>
</dbReference>
<reference evidence="4 5" key="2">
    <citation type="journal article" date="2014" name="Int. J. Syst. Evol. Microbiol.">
        <title>Methanobacterium paludis sp. nov. and a novel strain of Methanobacterium lacus isolated from northern peatlands.</title>
        <authorList>
            <person name="Cadillo-Quiroz H."/>
            <person name="Brauer S.L."/>
            <person name="Goodson N."/>
            <person name="Yavitt J.B."/>
            <person name="Zinder S.H."/>
        </authorList>
    </citation>
    <scope>NUCLEOTIDE SEQUENCE [LARGE SCALE GENOMIC DNA]</scope>
    <source>
        <strain evidence="4 5">AL-21</strain>
    </source>
</reference>
<dbReference type="InterPro" id="IPR000462">
    <property type="entry name" value="CDP-OH_P_trans"/>
</dbReference>
<feature type="transmembrane region" description="Helical" evidence="3">
    <location>
        <begin position="12"/>
        <end position="34"/>
    </location>
</feature>
<dbReference type="EMBL" id="CP002551">
    <property type="protein sequence ID" value="ADZ08593.1"/>
    <property type="molecule type" value="Genomic_DNA"/>
</dbReference>
<dbReference type="GeneID" id="10276778"/>
<dbReference type="RefSeq" id="WP_013643944.1">
    <property type="nucleotide sequence ID" value="NC_015216.1"/>
</dbReference>
<gene>
    <name evidence="4" type="ordered locus">Metbo_0341</name>
</gene>
<comment type="similarity">
    <text evidence="2">Belongs to the CDP-alcohol phosphatidyltransferase class-I family.</text>
</comment>
<dbReference type="HOGENOM" id="CLU_1599026_0_0_2"/>
<organism evidence="4 5">
    <name type="scientific">Methanobacterium lacus (strain AL-21)</name>
    <dbReference type="NCBI Taxonomy" id="877455"/>
    <lineage>
        <taxon>Archaea</taxon>
        <taxon>Methanobacteriati</taxon>
        <taxon>Methanobacteriota</taxon>
        <taxon>Methanomada group</taxon>
        <taxon>Methanobacteria</taxon>
        <taxon>Methanobacteriales</taxon>
        <taxon>Methanobacteriaceae</taxon>
        <taxon>Methanobacterium</taxon>
    </lineage>
</organism>
<evidence type="ECO:0000256" key="3">
    <source>
        <dbReference type="SAM" id="Phobius"/>
    </source>
</evidence>
<dbReference type="Pfam" id="PF01066">
    <property type="entry name" value="CDP-OH_P_transf"/>
    <property type="match status" value="1"/>
</dbReference>
<evidence type="ECO:0000256" key="2">
    <source>
        <dbReference type="RuleBase" id="RU003750"/>
    </source>
</evidence>
<dbReference type="Proteomes" id="UP000007490">
    <property type="component" value="Chromosome"/>
</dbReference>
<dbReference type="KEGG" id="mel:Metbo_0341"/>
<evidence type="ECO:0000313" key="4">
    <source>
        <dbReference type="EMBL" id="ADZ08593.1"/>
    </source>
</evidence>
<dbReference type="Gene3D" id="1.20.120.1760">
    <property type="match status" value="1"/>
</dbReference>
<evidence type="ECO:0000256" key="1">
    <source>
        <dbReference type="ARBA" id="ARBA00022679"/>
    </source>
</evidence>
<protein>
    <submittedName>
        <fullName evidence="4">CDP-alcohol phosphatidyltransferase</fullName>
    </submittedName>
</protein>
<keyword evidence="5" id="KW-1185">Reference proteome</keyword>
<dbReference type="GO" id="GO:0016780">
    <property type="term" value="F:phosphotransferase activity, for other substituted phosphate groups"/>
    <property type="evidence" value="ECO:0007669"/>
    <property type="project" value="InterPro"/>
</dbReference>
<dbReference type="AlphaFoldDB" id="F0T8Q1"/>
<dbReference type="GO" id="GO:0016020">
    <property type="term" value="C:membrane"/>
    <property type="evidence" value="ECO:0007669"/>
    <property type="project" value="InterPro"/>
</dbReference>
<dbReference type="InterPro" id="IPR043130">
    <property type="entry name" value="CDP-OH_PTrfase_TM_dom"/>
</dbReference>
<accession>F0T8Q1</accession>
<dbReference type="OrthoDB" id="70063at2157"/>
<keyword evidence="3" id="KW-0812">Transmembrane</keyword>
<name>F0T8Q1_METLA</name>
<keyword evidence="3" id="KW-0472">Membrane</keyword>
<feature type="transmembrane region" description="Helical" evidence="3">
    <location>
        <begin position="150"/>
        <end position="168"/>
    </location>
</feature>
<evidence type="ECO:0000313" key="5">
    <source>
        <dbReference type="Proteomes" id="UP000007490"/>
    </source>
</evidence>